<dbReference type="Gene3D" id="3.90.1750.20">
    <property type="entry name" value="Putative Large Serine Recombinase, Chain B, Domain 2"/>
    <property type="match status" value="1"/>
</dbReference>
<dbReference type="SUPFAM" id="SSF53041">
    <property type="entry name" value="Resolvase-like"/>
    <property type="match status" value="1"/>
</dbReference>
<accession>A0A926IER6</accession>
<dbReference type="PROSITE" id="PS51736">
    <property type="entry name" value="RECOMBINASES_3"/>
    <property type="match status" value="1"/>
</dbReference>
<dbReference type="InterPro" id="IPR036162">
    <property type="entry name" value="Resolvase-like_N_sf"/>
</dbReference>
<dbReference type="PROSITE" id="PS51737">
    <property type="entry name" value="RECOMBINASE_DNA_BIND"/>
    <property type="match status" value="1"/>
</dbReference>
<reference evidence="4" key="1">
    <citation type="submission" date="2020-08" db="EMBL/GenBank/DDBJ databases">
        <title>Genome public.</title>
        <authorList>
            <person name="Liu C."/>
            <person name="Sun Q."/>
        </authorList>
    </citation>
    <scope>NUCLEOTIDE SEQUENCE</scope>
    <source>
        <strain evidence="4">NSJ-12</strain>
    </source>
</reference>
<feature type="region of interest" description="Disordered" evidence="1">
    <location>
        <begin position="303"/>
        <end position="326"/>
    </location>
</feature>
<feature type="domain" description="Resolvase/invertase-type recombinase catalytic" evidence="2">
    <location>
        <begin position="21"/>
        <end position="167"/>
    </location>
</feature>
<proteinExistence type="predicted"/>
<dbReference type="InterPro" id="IPR038109">
    <property type="entry name" value="DNA_bind_recomb_sf"/>
</dbReference>
<evidence type="ECO:0000259" key="3">
    <source>
        <dbReference type="PROSITE" id="PS51737"/>
    </source>
</evidence>
<evidence type="ECO:0000259" key="2">
    <source>
        <dbReference type="PROSITE" id="PS51736"/>
    </source>
</evidence>
<gene>
    <name evidence="4" type="ORF">H8718_11730</name>
</gene>
<evidence type="ECO:0000313" key="5">
    <source>
        <dbReference type="Proteomes" id="UP000655830"/>
    </source>
</evidence>
<keyword evidence="5" id="KW-1185">Reference proteome</keyword>
<organism evidence="4 5">
    <name type="scientific">Zhenhengia yiwuensis</name>
    <dbReference type="NCBI Taxonomy" id="2763666"/>
    <lineage>
        <taxon>Bacteria</taxon>
        <taxon>Bacillati</taxon>
        <taxon>Bacillota</taxon>
        <taxon>Clostridia</taxon>
        <taxon>Lachnospirales</taxon>
        <taxon>Lachnospiraceae</taxon>
        <taxon>Zhenhengia</taxon>
    </lineage>
</organism>
<dbReference type="AlphaFoldDB" id="A0A926IER6"/>
<dbReference type="InterPro" id="IPR050639">
    <property type="entry name" value="SSR_resolvase"/>
</dbReference>
<feature type="domain" description="Recombinase" evidence="3">
    <location>
        <begin position="176"/>
        <end position="302"/>
    </location>
</feature>
<dbReference type="Pfam" id="PF07508">
    <property type="entry name" value="Recombinase"/>
    <property type="match status" value="1"/>
</dbReference>
<dbReference type="InterPro" id="IPR006119">
    <property type="entry name" value="Resolv_N"/>
</dbReference>
<dbReference type="Proteomes" id="UP000655830">
    <property type="component" value="Unassembled WGS sequence"/>
</dbReference>
<dbReference type="PANTHER" id="PTHR30461:SF23">
    <property type="entry name" value="DNA RECOMBINASE-RELATED"/>
    <property type="match status" value="1"/>
</dbReference>
<dbReference type="InterPro" id="IPR011109">
    <property type="entry name" value="DNA_bind_recombinase_dom"/>
</dbReference>
<dbReference type="Gene3D" id="3.40.50.1390">
    <property type="entry name" value="Resolvase, N-terminal catalytic domain"/>
    <property type="match status" value="1"/>
</dbReference>
<name>A0A926IER6_9FIRM</name>
<comment type="caution">
    <text evidence="4">The sequence shown here is derived from an EMBL/GenBank/DDBJ whole genome shotgun (WGS) entry which is preliminary data.</text>
</comment>
<evidence type="ECO:0000256" key="1">
    <source>
        <dbReference type="SAM" id="MobiDB-lite"/>
    </source>
</evidence>
<evidence type="ECO:0000313" key="4">
    <source>
        <dbReference type="EMBL" id="MBC8580194.1"/>
    </source>
</evidence>
<dbReference type="EMBL" id="JACRSY010000017">
    <property type="protein sequence ID" value="MBC8580194.1"/>
    <property type="molecule type" value="Genomic_DNA"/>
</dbReference>
<dbReference type="SMART" id="SM00857">
    <property type="entry name" value="Resolvase"/>
    <property type="match status" value="1"/>
</dbReference>
<dbReference type="PANTHER" id="PTHR30461">
    <property type="entry name" value="DNA-INVERTASE FROM LAMBDOID PROPHAGE"/>
    <property type="match status" value="1"/>
</dbReference>
<dbReference type="Pfam" id="PF00239">
    <property type="entry name" value="Resolvase"/>
    <property type="match status" value="1"/>
</dbReference>
<dbReference type="GO" id="GO:0000150">
    <property type="term" value="F:DNA strand exchange activity"/>
    <property type="evidence" value="ECO:0007669"/>
    <property type="project" value="InterPro"/>
</dbReference>
<dbReference type="CDD" id="cd00338">
    <property type="entry name" value="Ser_Recombinase"/>
    <property type="match status" value="1"/>
</dbReference>
<dbReference type="GO" id="GO:0003677">
    <property type="term" value="F:DNA binding"/>
    <property type="evidence" value="ECO:0007669"/>
    <property type="project" value="InterPro"/>
</dbReference>
<dbReference type="RefSeq" id="WP_249333062.1">
    <property type="nucleotide sequence ID" value="NZ_JACRSY010000017.1"/>
</dbReference>
<sequence>MENNRRRNVEVRPPTVRNDKRVAIYCRVSTLSDIQEESLKAQKYGLEQVVKCNSQWTLYGVYEDQDTGRNTFRPGFHKMMLDSYENLFDIILVKSISRFSRNTVDLLETVTKLKWLGVEVRFEQENISTSDAETELIMSVHAAFAQAESEGLSEAIKWGFKSGFKSGRSKLYTRKCFGYKKNQDGELMIYEEQAIVVRQIFELYLSGYSVDMIMEELADKNINSPTGKERWSKRTIQTMLTNEKYMGNVRVGKTYTTGFPNNRQKVNRGQQDQFIMEEAHEPIIPIEVFEQVQEEMKRRSNIEVVNGEKKRKDTHYSAKDAERRHE</sequence>
<protein>
    <submittedName>
        <fullName evidence="4">Recombinase family protein</fullName>
    </submittedName>
</protein>